<dbReference type="InterPro" id="IPR030616">
    <property type="entry name" value="Aur-like"/>
</dbReference>
<evidence type="ECO:0000256" key="4">
    <source>
        <dbReference type="ARBA" id="ARBA00022777"/>
    </source>
</evidence>
<evidence type="ECO:0000256" key="10">
    <source>
        <dbReference type="RuleBase" id="RU000304"/>
    </source>
</evidence>
<dbReference type="AlphaFoldDB" id="A0A0D6EP57"/>
<protein>
    <submittedName>
        <fullName evidence="13">SPOSA6832_03077-mRNA-1:cds</fullName>
    </submittedName>
</protein>
<accession>A0A0D6EP57</accession>
<dbReference type="InterPro" id="IPR011009">
    <property type="entry name" value="Kinase-like_dom_sf"/>
</dbReference>
<name>A0A0D6EP57_SPOSA</name>
<evidence type="ECO:0000313" key="14">
    <source>
        <dbReference type="Proteomes" id="UP000243876"/>
    </source>
</evidence>
<dbReference type="CDD" id="cd05117">
    <property type="entry name" value="STKc_CAMK"/>
    <property type="match status" value="1"/>
</dbReference>
<feature type="region of interest" description="Disordered" evidence="11">
    <location>
        <begin position="309"/>
        <end position="367"/>
    </location>
</feature>
<keyword evidence="5 7" id="KW-0067">ATP-binding</keyword>
<proteinExistence type="inferred from homology"/>
<keyword evidence="14" id="KW-1185">Reference proteome</keyword>
<dbReference type="InterPro" id="IPR008271">
    <property type="entry name" value="Ser/Thr_kinase_AS"/>
</dbReference>
<dbReference type="InterPro" id="IPR017441">
    <property type="entry name" value="Protein_kinase_ATP_BS"/>
</dbReference>
<evidence type="ECO:0000256" key="1">
    <source>
        <dbReference type="ARBA" id="ARBA00022527"/>
    </source>
</evidence>
<dbReference type="Pfam" id="PF00069">
    <property type="entry name" value="Pkinase"/>
    <property type="match status" value="1"/>
</dbReference>
<feature type="cross-link" description="Glycyl lysine isopeptide (Lys-Gly) (interchain with G-Cter in SUMO2)" evidence="8">
    <location>
        <position position="156"/>
    </location>
</feature>
<feature type="compositionally biased region" description="Low complexity" evidence="11">
    <location>
        <begin position="317"/>
        <end position="338"/>
    </location>
</feature>
<reference evidence="14" key="1">
    <citation type="submission" date="2015-02" db="EMBL/GenBank/DDBJ databases">
        <authorList>
            <person name="Gon?alves P."/>
        </authorList>
    </citation>
    <scope>NUCLEOTIDE SEQUENCE [LARGE SCALE GENOMIC DNA]</scope>
</reference>
<feature type="active site" description="Proton acceptor" evidence="6">
    <location>
        <position position="154"/>
    </location>
</feature>
<feature type="binding site" evidence="7 9">
    <location>
        <position position="49"/>
    </location>
    <ligand>
        <name>ATP</name>
        <dbReference type="ChEBI" id="CHEBI:30616"/>
    </ligand>
</feature>
<dbReference type="SMART" id="SM00220">
    <property type="entry name" value="S_TKc"/>
    <property type="match status" value="1"/>
</dbReference>
<feature type="binding site" evidence="7">
    <location>
        <position position="181"/>
    </location>
    <ligand>
        <name>ATP</name>
        <dbReference type="ChEBI" id="CHEBI:30616"/>
    </ligand>
</feature>
<evidence type="ECO:0000313" key="13">
    <source>
        <dbReference type="EMBL" id="CEQ41380.1"/>
    </source>
</evidence>
<evidence type="ECO:0000256" key="6">
    <source>
        <dbReference type="PIRSR" id="PIRSR630616-1"/>
    </source>
</evidence>
<dbReference type="PANTHER" id="PTHR24350">
    <property type="entry name" value="SERINE/THREONINE-PROTEIN KINASE IAL-RELATED"/>
    <property type="match status" value="1"/>
</dbReference>
<evidence type="ECO:0000256" key="7">
    <source>
        <dbReference type="PIRSR" id="PIRSR630616-2"/>
    </source>
</evidence>
<dbReference type="Proteomes" id="UP000243876">
    <property type="component" value="Unassembled WGS sequence"/>
</dbReference>
<keyword evidence="4" id="KW-0418">Kinase</keyword>
<dbReference type="OrthoDB" id="40902at2759"/>
<dbReference type="PROSITE" id="PS50011">
    <property type="entry name" value="PROTEIN_KINASE_DOM"/>
    <property type="match status" value="1"/>
</dbReference>
<keyword evidence="1 10" id="KW-0723">Serine/threonine-protein kinase</keyword>
<dbReference type="InterPro" id="IPR000719">
    <property type="entry name" value="Prot_kinase_dom"/>
</dbReference>
<evidence type="ECO:0000256" key="2">
    <source>
        <dbReference type="ARBA" id="ARBA00022679"/>
    </source>
</evidence>
<keyword evidence="2" id="KW-0808">Transferase</keyword>
<sequence>MHLLDYIHGQPASHRRKRHYVVKDTIGVGGFGEVKRATALDSGREVAIKIIPKARIRDHEQQIFRQNTLLTLKHPHIIETIEWFESKERYYLVFELAAGGELFEHLIESPNMRFSEAEAREVVYALVVSSHSPSALLPRDGVAYLHARNIIHRDLKPENVLYRTPPGSRPEIGHDDCVISDFGLAAYVPSGERLYTVAGSAGYSAPEMYPPEGIENGKGKGKGYGLKADVWSLGVIAFCCMGGRFPYKKTDPMELANEARSTKLYFPRSWDPISDQAKDFIRQLLTVDEDKRPSAAAALEHPWLRAAVSRPPSPEVPSTHPTLPTLSPLSPLAASGSTFDSRSKTLTPPATSEDDEHVVGPTLSRTETITEHAPAIEKRETYISDPGLRVPL</sequence>
<dbReference type="PROSITE" id="PS00107">
    <property type="entry name" value="PROTEIN_KINASE_ATP"/>
    <property type="match status" value="1"/>
</dbReference>
<dbReference type="EMBL" id="CENE01000013">
    <property type="protein sequence ID" value="CEQ41380.1"/>
    <property type="molecule type" value="Genomic_DNA"/>
</dbReference>
<evidence type="ECO:0000256" key="8">
    <source>
        <dbReference type="PIRSR" id="PIRSR630616-3"/>
    </source>
</evidence>
<feature type="domain" description="Protein kinase" evidence="12">
    <location>
        <begin position="20"/>
        <end position="304"/>
    </location>
</feature>
<dbReference type="Gene3D" id="1.10.510.10">
    <property type="entry name" value="Transferase(Phosphotransferase) domain 1"/>
    <property type="match status" value="1"/>
</dbReference>
<dbReference type="SUPFAM" id="SSF56112">
    <property type="entry name" value="Protein kinase-like (PK-like)"/>
    <property type="match status" value="1"/>
</dbReference>
<gene>
    <name evidence="13" type="primary">SPOSA6832_03077</name>
</gene>
<dbReference type="GO" id="GO:0004674">
    <property type="term" value="F:protein serine/threonine kinase activity"/>
    <property type="evidence" value="ECO:0007669"/>
    <property type="project" value="UniProtKB-KW"/>
</dbReference>
<evidence type="ECO:0000256" key="9">
    <source>
        <dbReference type="PROSITE-ProRule" id="PRU10141"/>
    </source>
</evidence>
<evidence type="ECO:0000256" key="3">
    <source>
        <dbReference type="ARBA" id="ARBA00022741"/>
    </source>
</evidence>
<comment type="similarity">
    <text evidence="10">Belongs to the protein kinase superfamily.</text>
</comment>
<evidence type="ECO:0000256" key="11">
    <source>
        <dbReference type="SAM" id="MobiDB-lite"/>
    </source>
</evidence>
<dbReference type="PROSITE" id="PS00108">
    <property type="entry name" value="PROTEIN_KINASE_ST"/>
    <property type="match status" value="1"/>
</dbReference>
<evidence type="ECO:0000259" key="12">
    <source>
        <dbReference type="PROSITE" id="PS50011"/>
    </source>
</evidence>
<evidence type="ECO:0000256" key="5">
    <source>
        <dbReference type="ARBA" id="ARBA00022840"/>
    </source>
</evidence>
<feature type="binding site" evidence="7">
    <location>
        <begin position="158"/>
        <end position="159"/>
    </location>
    <ligand>
        <name>ATP</name>
        <dbReference type="ChEBI" id="CHEBI:30616"/>
    </ligand>
</feature>
<dbReference type="FunFam" id="1.10.510.10:FF:000571">
    <property type="entry name" value="Maternal embryonic leucine zipper kinase"/>
    <property type="match status" value="1"/>
</dbReference>
<keyword evidence="3 7" id="KW-0547">Nucleotide-binding</keyword>
<dbReference type="GO" id="GO:0005524">
    <property type="term" value="F:ATP binding"/>
    <property type="evidence" value="ECO:0007669"/>
    <property type="project" value="UniProtKB-UniRule"/>
</dbReference>
<organism evidence="13 14">
    <name type="scientific">Sporidiobolus salmonicolor</name>
    <name type="common">Yeast-like fungus</name>
    <name type="synonym">Sporobolomyces salmonicolor</name>
    <dbReference type="NCBI Taxonomy" id="5005"/>
    <lineage>
        <taxon>Eukaryota</taxon>
        <taxon>Fungi</taxon>
        <taxon>Dikarya</taxon>
        <taxon>Basidiomycota</taxon>
        <taxon>Pucciniomycotina</taxon>
        <taxon>Microbotryomycetes</taxon>
        <taxon>Sporidiobolales</taxon>
        <taxon>Sporidiobolaceae</taxon>
        <taxon>Sporobolomyces</taxon>
    </lineage>
</organism>
<feature type="binding site" evidence="7">
    <location>
        <begin position="95"/>
        <end position="97"/>
    </location>
    <ligand>
        <name>ATP</name>
        <dbReference type="ChEBI" id="CHEBI:30616"/>
    </ligand>
</feature>